<dbReference type="PROSITE" id="PS51257">
    <property type="entry name" value="PROKAR_LIPOPROTEIN"/>
    <property type="match status" value="1"/>
</dbReference>
<dbReference type="AlphaFoldDB" id="A0A0B3VIL9"/>
<feature type="signal peptide" evidence="1">
    <location>
        <begin position="1"/>
        <end position="22"/>
    </location>
</feature>
<sequence length="157" mass="17812">MNIKLKKKLLVATLLVTTLITAGCGVNNDKSVDQIENSMKKEVKFEKMEKGDSKSLKRFYKLNANDYDGFILYTPQSTMDVNEVLIVKVKDKSQIESLEDSIDSRINYQLQSFSGYGPEQCALVNDYELKTKGDFVFFAVSENANQIKEAFLDSIKQ</sequence>
<keyword evidence="3" id="KW-1185">Reference proteome</keyword>
<reference evidence="2 3" key="1">
    <citation type="submission" date="2014-12" db="EMBL/GenBank/DDBJ databases">
        <title>Draft genome sequence of Terrisporobacter sp. 08-306576, isolated from the blood culture of a bacteremia patient.</title>
        <authorList>
            <person name="Lund L.C."/>
            <person name="Sydenham T.V."/>
            <person name="Hogh S.V."/>
            <person name="Skov M.N."/>
            <person name="Kemp M."/>
            <person name="Justesen U.S."/>
        </authorList>
    </citation>
    <scope>NUCLEOTIDE SEQUENCE [LARGE SCALE GENOMIC DNA]</scope>
    <source>
        <strain evidence="2 3">08-306576</strain>
    </source>
</reference>
<feature type="chain" id="PRO_5039208699" description="DUF4358 domain-containing protein" evidence="1">
    <location>
        <begin position="23"/>
        <end position="157"/>
    </location>
</feature>
<evidence type="ECO:0000313" key="2">
    <source>
        <dbReference type="EMBL" id="KHS56676.1"/>
    </source>
</evidence>
<dbReference type="InterPro" id="IPR025648">
    <property type="entry name" value="DUF4358"/>
</dbReference>
<dbReference type="Proteomes" id="UP000031189">
    <property type="component" value="Unassembled WGS sequence"/>
</dbReference>
<dbReference type="RefSeq" id="WP_039680127.1">
    <property type="nucleotide sequence ID" value="NZ_JAXECK010000024.1"/>
</dbReference>
<proteinExistence type="predicted"/>
<accession>A0A0B3VIL9</accession>
<dbReference type="OrthoDB" id="1828164at2"/>
<evidence type="ECO:0008006" key="4">
    <source>
        <dbReference type="Google" id="ProtNLM"/>
    </source>
</evidence>
<gene>
    <name evidence="2" type="ORF">QX51_11855</name>
</gene>
<keyword evidence="1" id="KW-0732">Signal</keyword>
<dbReference type="Pfam" id="PF14270">
    <property type="entry name" value="DUF4358"/>
    <property type="match status" value="1"/>
</dbReference>
<protein>
    <recommendedName>
        <fullName evidence="4">DUF4358 domain-containing protein</fullName>
    </recommendedName>
</protein>
<evidence type="ECO:0000256" key="1">
    <source>
        <dbReference type="SAM" id="SignalP"/>
    </source>
</evidence>
<name>A0A0B3VIL9_9FIRM</name>
<dbReference type="EMBL" id="JWHR01000109">
    <property type="protein sequence ID" value="KHS56676.1"/>
    <property type="molecule type" value="Genomic_DNA"/>
</dbReference>
<organism evidence="2 3">
    <name type="scientific">Terrisporobacter othiniensis</name>
    <dbReference type="NCBI Taxonomy" id="1577792"/>
    <lineage>
        <taxon>Bacteria</taxon>
        <taxon>Bacillati</taxon>
        <taxon>Bacillota</taxon>
        <taxon>Clostridia</taxon>
        <taxon>Peptostreptococcales</taxon>
        <taxon>Peptostreptococcaceae</taxon>
        <taxon>Terrisporobacter</taxon>
    </lineage>
</organism>
<evidence type="ECO:0000313" key="3">
    <source>
        <dbReference type="Proteomes" id="UP000031189"/>
    </source>
</evidence>
<comment type="caution">
    <text evidence="2">The sequence shown here is derived from an EMBL/GenBank/DDBJ whole genome shotgun (WGS) entry which is preliminary data.</text>
</comment>
<dbReference type="STRING" id="1577792.QX51_11855"/>